<evidence type="ECO:0000313" key="3">
    <source>
        <dbReference type="Proteomes" id="UP000247498"/>
    </source>
</evidence>
<name>A0A2V0P620_9CHLO</name>
<evidence type="ECO:0000256" key="1">
    <source>
        <dbReference type="SAM" id="MobiDB-lite"/>
    </source>
</evidence>
<comment type="caution">
    <text evidence="2">The sequence shown here is derived from an EMBL/GenBank/DDBJ whole genome shotgun (WGS) entry which is preliminary data.</text>
</comment>
<dbReference type="SUPFAM" id="SSF51735">
    <property type="entry name" value="NAD(P)-binding Rossmann-fold domains"/>
    <property type="match status" value="1"/>
</dbReference>
<reference evidence="2 3" key="1">
    <citation type="journal article" date="2018" name="Sci. Rep.">
        <title>Raphidocelis subcapitata (=Pseudokirchneriella subcapitata) provides an insight into genome evolution and environmental adaptations in the Sphaeropleales.</title>
        <authorList>
            <person name="Suzuki S."/>
            <person name="Yamaguchi H."/>
            <person name="Nakajima N."/>
            <person name="Kawachi M."/>
        </authorList>
    </citation>
    <scope>NUCLEOTIDE SEQUENCE [LARGE SCALE GENOMIC DNA]</scope>
    <source>
        <strain evidence="2 3">NIES-35</strain>
    </source>
</reference>
<dbReference type="Proteomes" id="UP000247498">
    <property type="component" value="Unassembled WGS sequence"/>
</dbReference>
<sequence>MLMAAEYRPPVEGVFGGDGALSAAGAQAAQSFGFGLGGGDDGGGGLWSPAVVAAAGLDIAKGNGDYGNLYPFQCWRQAPGGGGGGGALPPGHRAAPNTHTHTHAPAPAHRARARAHCAWQAFVGGQKGVNTRIADAAEQAAVILNLASDDASSINGAVVTSDGGYTTV</sequence>
<feature type="compositionally biased region" description="Low complexity" evidence="1">
    <location>
        <begin position="89"/>
        <end position="108"/>
    </location>
</feature>
<protein>
    <submittedName>
        <fullName evidence="2">Uncharacterized protein</fullName>
    </submittedName>
</protein>
<dbReference type="InParanoid" id="A0A2V0P620"/>
<dbReference type="Gene3D" id="3.40.50.720">
    <property type="entry name" value="NAD(P)-binding Rossmann-like Domain"/>
    <property type="match status" value="1"/>
</dbReference>
<keyword evidence="3" id="KW-1185">Reference proteome</keyword>
<dbReference type="InterPro" id="IPR036291">
    <property type="entry name" value="NAD(P)-bd_dom_sf"/>
</dbReference>
<proteinExistence type="predicted"/>
<dbReference type="AlphaFoldDB" id="A0A2V0P620"/>
<accession>A0A2V0P620</accession>
<organism evidence="2 3">
    <name type="scientific">Raphidocelis subcapitata</name>
    <dbReference type="NCBI Taxonomy" id="307507"/>
    <lineage>
        <taxon>Eukaryota</taxon>
        <taxon>Viridiplantae</taxon>
        <taxon>Chlorophyta</taxon>
        <taxon>core chlorophytes</taxon>
        <taxon>Chlorophyceae</taxon>
        <taxon>CS clade</taxon>
        <taxon>Sphaeropleales</taxon>
        <taxon>Selenastraceae</taxon>
        <taxon>Raphidocelis</taxon>
    </lineage>
</organism>
<gene>
    <name evidence="2" type="ORF">Rsub_08339</name>
</gene>
<feature type="region of interest" description="Disordered" evidence="1">
    <location>
        <begin position="81"/>
        <end position="109"/>
    </location>
</feature>
<dbReference type="EMBL" id="BDRX01000062">
    <property type="protein sequence ID" value="GBF95308.1"/>
    <property type="molecule type" value="Genomic_DNA"/>
</dbReference>
<evidence type="ECO:0000313" key="2">
    <source>
        <dbReference type="EMBL" id="GBF95308.1"/>
    </source>
</evidence>